<proteinExistence type="predicted"/>
<dbReference type="OMA" id="TAFDLEF"/>
<name>A0A0M4EMN9_DROBS</name>
<accession>A0A0M4EMN9</accession>
<dbReference type="AlphaFoldDB" id="A0A0M4EMN9"/>
<evidence type="ECO:0000313" key="3">
    <source>
        <dbReference type="Proteomes" id="UP000494163"/>
    </source>
</evidence>
<reference evidence="2 3" key="1">
    <citation type="submission" date="2015-08" db="EMBL/GenBank/DDBJ databases">
        <title>Ancestral chromatin configuration constrains chromatin evolution on differentiating sex chromosomes in Drosophila.</title>
        <authorList>
            <person name="Zhou Q."/>
            <person name="Bachtrog D."/>
        </authorList>
    </citation>
    <scope>NUCLEOTIDE SEQUENCE [LARGE SCALE GENOMIC DNA]</scope>
    <source>
        <tissue evidence="2">Whole larvae</tissue>
    </source>
</reference>
<feature type="compositionally biased region" description="Basic and acidic residues" evidence="1">
    <location>
        <begin position="82"/>
        <end position="93"/>
    </location>
</feature>
<feature type="region of interest" description="Disordered" evidence="1">
    <location>
        <begin position="82"/>
        <end position="107"/>
    </location>
</feature>
<dbReference type="Proteomes" id="UP000494163">
    <property type="component" value="Chromosome 3L"/>
</dbReference>
<keyword evidence="3" id="KW-1185">Reference proteome</keyword>
<protein>
    <submittedName>
        <fullName evidence="2">CG13712</fullName>
    </submittedName>
</protein>
<dbReference type="OrthoDB" id="7882409at2759"/>
<dbReference type="Pfam" id="PF05306">
    <property type="entry name" value="DUF733"/>
    <property type="match status" value="1"/>
</dbReference>
<gene>
    <name evidence="2" type="ORF">Dbus_chr3Lg221</name>
</gene>
<evidence type="ECO:0000313" key="2">
    <source>
        <dbReference type="EMBL" id="ALC43055.1"/>
    </source>
</evidence>
<dbReference type="InterPro" id="IPR007970">
    <property type="entry name" value="DUF733"/>
</dbReference>
<dbReference type="EMBL" id="CP012525">
    <property type="protein sequence ID" value="ALC43055.1"/>
    <property type="molecule type" value="Genomic_DNA"/>
</dbReference>
<organism evidence="2 3">
    <name type="scientific">Drosophila busckii</name>
    <name type="common">Fruit fly</name>
    <dbReference type="NCBI Taxonomy" id="30019"/>
    <lineage>
        <taxon>Eukaryota</taxon>
        <taxon>Metazoa</taxon>
        <taxon>Ecdysozoa</taxon>
        <taxon>Arthropoda</taxon>
        <taxon>Hexapoda</taxon>
        <taxon>Insecta</taxon>
        <taxon>Pterygota</taxon>
        <taxon>Neoptera</taxon>
        <taxon>Endopterygota</taxon>
        <taxon>Diptera</taxon>
        <taxon>Brachycera</taxon>
        <taxon>Muscomorpha</taxon>
        <taxon>Ephydroidea</taxon>
        <taxon>Drosophilidae</taxon>
        <taxon>Drosophila</taxon>
    </lineage>
</organism>
<evidence type="ECO:0000256" key="1">
    <source>
        <dbReference type="SAM" id="MobiDB-lite"/>
    </source>
</evidence>
<sequence>MSKQSKWHWSNVSESLSYALYLHRQELRRALRYRRLMRVASTKLQLTNELIEQARRQWLFEVPSDQQEQAMQRERQYRDALKQNMQRELERRAKQPRKRKVQDNKEA</sequence>